<keyword evidence="1" id="KW-1133">Transmembrane helix</keyword>
<keyword evidence="4" id="KW-1185">Reference proteome</keyword>
<dbReference type="GO" id="GO:0006508">
    <property type="term" value="P:proteolysis"/>
    <property type="evidence" value="ECO:0007669"/>
    <property type="project" value="InterPro"/>
</dbReference>
<dbReference type="Gene3D" id="3.90.70.10">
    <property type="entry name" value="Cysteine proteinases"/>
    <property type="match status" value="1"/>
</dbReference>
<sequence length="109" mass="12698">MCQLDYLVKYENDKIFAKSAYRVSANEKAIQKEIMINGPVQASFTVYADFRAYKKRIYKLHLGSICLSLYAFLIKPWKQNLPLSGYFRMIRGTNDCDLEKWVDAGIMKV</sequence>
<dbReference type="Proteomes" id="UP000053660">
    <property type="component" value="Unassembled WGS sequence"/>
</dbReference>
<dbReference type="AlphaFoldDB" id="A0A0B1TP97"/>
<keyword evidence="1" id="KW-0812">Transmembrane</keyword>
<evidence type="ECO:0000313" key="3">
    <source>
        <dbReference type="EMBL" id="KHJ99388.1"/>
    </source>
</evidence>
<organism evidence="3 4">
    <name type="scientific">Oesophagostomum dentatum</name>
    <name type="common">Nodular worm</name>
    <dbReference type="NCBI Taxonomy" id="61180"/>
    <lineage>
        <taxon>Eukaryota</taxon>
        <taxon>Metazoa</taxon>
        <taxon>Ecdysozoa</taxon>
        <taxon>Nematoda</taxon>
        <taxon>Chromadorea</taxon>
        <taxon>Rhabditida</taxon>
        <taxon>Rhabditina</taxon>
        <taxon>Rhabditomorpha</taxon>
        <taxon>Strongyloidea</taxon>
        <taxon>Strongylidae</taxon>
        <taxon>Oesophagostomum</taxon>
    </lineage>
</organism>
<dbReference type="OrthoDB" id="5847537at2759"/>
<feature type="domain" description="Peptidase C1A papain C-terminal" evidence="2">
    <location>
        <begin position="17"/>
        <end position="102"/>
    </location>
</feature>
<name>A0A0B1TP97_OESDE</name>
<evidence type="ECO:0000256" key="1">
    <source>
        <dbReference type="SAM" id="Phobius"/>
    </source>
</evidence>
<protein>
    <recommendedName>
        <fullName evidence="2">Peptidase C1A papain C-terminal domain-containing protein</fullName>
    </recommendedName>
</protein>
<proteinExistence type="predicted"/>
<dbReference type="EMBL" id="KN549223">
    <property type="protein sequence ID" value="KHJ99388.1"/>
    <property type="molecule type" value="Genomic_DNA"/>
</dbReference>
<dbReference type="Pfam" id="PF00112">
    <property type="entry name" value="Peptidase_C1"/>
    <property type="match status" value="1"/>
</dbReference>
<dbReference type="GO" id="GO:0008234">
    <property type="term" value="F:cysteine-type peptidase activity"/>
    <property type="evidence" value="ECO:0007669"/>
    <property type="project" value="InterPro"/>
</dbReference>
<dbReference type="InterPro" id="IPR038765">
    <property type="entry name" value="Papain-like_cys_pep_sf"/>
</dbReference>
<dbReference type="InterPro" id="IPR000668">
    <property type="entry name" value="Peptidase_C1A_C"/>
</dbReference>
<accession>A0A0B1TP97</accession>
<evidence type="ECO:0000313" key="4">
    <source>
        <dbReference type="Proteomes" id="UP000053660"/>
    </source>
</evidence>
<feature type="transmembrane region" description="Helical" evidence="1">
    <location>
        <begin position="57"/>
        <end position="74"/>
    </location>
</feature>
<reference evidence="3 4" key="1">
    <citation type="submission" date="2014-03" db="EMBL/GenBank/DDBJ databases">
        <title>Draft genome of the hookworm Oesophagostomum dentatum.</title>
        <authorList>
            <person name="Mitreva M."/>
        </authorList>
    </citation>
    <scope>NUCLEOTIDE SEQUENCE [LARGE SCALE GENOMIC DNA]</scope>
    <source>
        <strain evidence="3 4">OD-Hann</strain>
    </source>
</reference>
<dbReference type="SUPFAM" id="SSF54001">
    <property type="entry name" value="Cysteine proteinases"/>
    <property type="match status" value="1"/>
</dbReference>
<keyword evidence="1" id="KW-0472">Membrane</keyword>
<evidence type="ECO:0000259" key="2">
    <source>
        <dbReference type="Pfam" id="PF00112"/>
    </source>
</evidence>
<gene>
    <name evidence="3" type="ORF">OESDEN_00626</name>
</gene>